<proteinExistence type="predicted"/>
<keyword evidence="4" id="KW-0443">Lipid metabolism</keyword>
<sequence>MTIFREYSKAMSTPKKDESDKPETLVEAVNREAGELIHLLRCSDAPDEALAEATAHMQAAMEVLAPHLQQGEGWSTVSIASDTPGLGWREDDLTACMPYSPISGKRNPISPPIRMWRDGDEVRGEALFSPTYAGPPNSVHGGIIAAVFDELLSMANVITGAAGFTGTLSIRYHKHTPLDRPIELWAVCDNNDGRKQFTRGEMRVDGEVTASAEGLFIRPRSKSDES</sequence>
<evidence type="ECO:0000256" key="4">
    <source>
        <dbReference type="ARBA" id="ARBA00023098"/>
    </source>
</evidence>
<organism evidence="6 7">
    <name type="scientific">Halioglobus maricola</name>
    <dbReference type="NCBI Taxonomy" id="2601894"/>
    <lineage>
        <taxon>Bacteria</taxon>
        <taxon>Pseudomonadati</taxon>
        <taxon>Pseudomonadota</taxon>
        <taxon>Gammaproteobacteria</taxon>
        <taxon>Cellvibrionales</taxon>
        <taxon>Halieaceae</taxon>
        <taxon>Halioglobus</taxon>
    </lineage>
</organism>
<dbReference type="Proteomes" id="UP000326287">
    <property type="component" value="Chromosome"/>
</dbReference>
<evidence type="ECO:0000313" key="6">
    <source>
        <dbReference type="EMBL" id="QFU74771.1"/>
    </source>
</evidence>
<dbReference type="GO" id="GO:0006631">
    <property type="term" value="P:fatty acid metabolic process"/>
    <property type="evidence" value="ECO:0007669"/>
    <property type="project" value="UniProtKB-KW"/>
</dbReference>
<dbReference type="PANTHER" id="PTHR12418">
    <property type="entry name" value="ACYL-COENZYME A THIOESTERASE THEM4"/>
    <property type="match status" value="1"/>
</dbReference>
<dbReference type="OrthoDB" id="5242242at2"/>
<evidence type="ECO:0000313" key="7">
    <source>
        <dbReference type="Proteomes" id="UP000326287"/>
    </source>
</evidence>
<evidence type="ECO:0000256" key="2">
    <source>
        <dbReference type="ARBA" id="ARBA00022801"/>
    </source>
</evidence>
<dbReference type="InterPro" id="IPR052365">
    <property type="entry name" value="THEM4/THEM5_acyl-CoA_thioest"/>
</dbReference>
<feature type="compositionally biased region" description="Basic and acidic residues" evidence="5">
    <location>
        <begin position="14"/>
        <end position="23"/>
    </location>
</feature>
<reference evidence="6 7" key="1">
    <citation type="submission" date="2019-02" db="EMBL/GenBank/DDBJ databases">
        <authorList>
            <person name="Li S.-H."/>
        </authorList>
    </citation>
    <scope>NUCLEOTIDE SEQUENCE [LARGE SCALE GENOMIC DNA]</scope>
    <source>
        <strain evidence="6 7">IMCC14385</strain>
    </source>
</reference>
<evidence type="ECO:0000256" key="3">
    <source>
        <dbReference type="ARBA" id="ARBA00022832"/>
    </source>
</evidence>
<dbReference type="InterPro" id="IPR029069">
    <property type="entry name" value="HotDog_dom_sf"/>
</dbReference>
<keyword evidence="2" id="KW-0378">Hydrolase</keyword>
<protein>
    <submittedName>
        <fullName evidence="6">PaaI family thioesterase</fullName>
    </submittedName>
</protein>
<keyword evidence="3" id="KW-0276">Fatty acid metabolism</keyword>
<feature type="region of interest" description="Disordered" evidence="5">
    <location>
        <begin position="1"/>
        <end position="23"/>
    </location>
</feature>
<dbReference type="KEGG" id="halc:EY643_03390"/>
<accession>A0A5P9NG60</accession>
<dbReference type="GO" id="GO:0016787">
    <property type="term" value="F:hydrolase activity"/>
    <property type="evidence" value="ECO:0007669"/>
    <property type="project" value="UniProtKB-KW"/>
</dbReference>
<keyword evidence="1" id="KW-0963">Cytoplasm</keyword>
<evidence type="ECO:0000256" key="1">
    <source>
        <dbReference type="ARBA" id="ARBA00022490"/>
    </source>
</evidence>
<keyword evidence="7" id="KW-1185">Reference proteome</keyword>
<dbReference type="PANTHER" id="PTHR12418:SF19">
    <property type="entry name" value="ACYL-COENZYME A THIOESTERASE THEM4"/>
    <property type="match status" value="1"/>
</dbReference>
<dbReference type="SUPFAM" id="SSF54637">
    <property type="entry name" value="Thioesterase/thiol ester dehydrase-isomerase"/>
    <property type="match status" value="1"/>
</dbReference>
<dbReference type="EMBL" id="CP036422">
    <property type="protein sequence ID" value="QFU74771.1"/>
    <property type="molecule type" value="Genomic_DNA"/>
</dbReference>
<evidence type="ECO:0000256" key="5">
    <source>
        <dbReference type="SAM" id="MobiDB-lite"/>
    </source>
</evidence>
<gene>
    <name evidence="6" type="ORF">EY643_03390</name>
</gene>
<dbReference type="AlphaFoldDB" id="A0A5P9NG60"/>
<name>A0A5P9NG60_9GAMM</name>
<dbReference type="CDD" id="cd03443">
    <property type="entry name" value="PaaI_thioesterase"/>
    <property type="match status" value="1"/>
</dbReference>
<dbReference type="Gene3D" id="3.10.129.10">
    <property type="entry name" value="Hotdog Thioesterase"/>
    <property type="match status" value="1"/>
</dbReference>